<dbReference type="RefSeq" id="WP_267150768.1">
    <property type="nucleotide sequence ID" value="NZ_JAPMLT010000002.1"/>
</dbReference>
<feature type="region of interest" description="Disordered" evidence="1">
    <location>
        <begin position="237"/>
        <end position="328"/>
    </location>
</feature>
<proteinExistence type="predicted"/>
<evidence type="ECO:0000313" key="4">
    <source>
        <dbReference type="EMBL" id="MCX7569528.1"/>
    </source>
</evidence>
<feature type="region of interest" description="Disordered" evidence="1">
    <location>
        <begin position="1"/>
        <end position="26"/>
    </location>
</feature>
<feature type="compositionally biased region" description="Basic and acidic residues" evidence="1">
    <location>
        <begin position="300"/>
        <end position="314"/>
    </location>
</feature>
<dbReference type="InterPro" id="IPR016047">
    <property type="entry name" value="M23ase_b-sheet_dom"/>
</dbReference>
<feature type="region of interest" description="Disordered" evidence="1">
    <location>
        <begin position="59"/>
        <end position="84"/>
    </location>
</feature>
<dbReference type="Pfam" id="PF01551">
    <property type="entry name" value="Peptidase_M23"/>
    <property type="match status" value="1"/>
</dbReference>
<feature type="compositionally biased region" description="Basic and acidic residues" evidence="1">
    <location>
        <begin position="247"/>
        <end position="265"/>
    </location>
</feature>
<comment type="caution">
    <text evidence="4">The sequence shown here is derived from an EMBL/GenBank/DDBJ whole genome shotgun (WGS) entry which is preliminary data.</text>
</comment>
<dbReference type="InterPro" id="IPR011055">
    <property type="entry name" value="Dup_hybrid_motif"/>
</dbReference>
<dbReference type="Proteomes" id="UP001208017">
    <property type="component" value="Unassembled WGS sequence"/>
</dbReference>
<feature type="domain" description="M23ase beta-sheet core" evidence="3">
    <location>
        <begin position="130"/>
        <end position="227"/>
    </location>
</feature>
<dbReference type="CDD" id="cd12797">
    <property type="entry name" value="M23_peptidase"/>
    <property type="match status" value="1"/>
</dbReference>
<evidence type="ECO:0000313" key="5">
    <source>
        <dbReference type="Proteomes" id="UP001208017"/>
    </source>
</evidence>
<gene>
    <name evidence="4" type="ORF">OS242_06100</name>
</gene>
<feature type="transmembrane region" description="Helical" evidence="2">
    <location>
        <begin position="33"/>
        <end position="52"/>
    </location>
</feature>
<evidence type="ECO:0000256" key="1">
    <source>
        <dbReference type="SAM" id="MobiDB-lite"/>
    </source>
</evidence>
<dbReference type="PANTHER" id="PTHR21666:SF291">
    <property type="entry name" value="STAGE II SPORULATION PROTEIN Q"/>
    <property type="match status" value="1"/>
</dbReference>
<dbReference type="EMBL" id="JAPMLT010000002">
    <property type="protein sequence ID" value="MCX7569528.1"/>
    <property type="molecule type" value="Genomic_DNA"/>
</dbReference>
<feature type="compositionally biased region" description="Basic and acidic residues" evidence="1">
    <location>
        <begin position="274"/>
        <end position="290"/>
    </location>
</feature>
<organism evidence="4 5">
    <name type="scientific">Tumebacillus lacus</name>
    <dbReference type="NCBI Taxonomy" id="2995335"/>
    <lineage>
        <taxon>Bacteria</taxon>
        <taxon>Bacillati</taxon>
        <taxon>Bacillota</taxon>
        <taxon>Bacilli</taxon>
        <taxon>Bacillales</taxon>
        <taxon>Alicyclobacillaceae</taxon>
        <taxon>Tumebacillus</taxon>
    </lineage>
</organism>
<keyword evidence="2" id="KW-0812">Transmembrane</keyword>
<keyword evidence="2" id="KW-0472">Membrane</keyword>
<evidence type="ECO:0000256" key="2">
    <source>
        <dbReference type="SAM" id="Phobius"/>
    </source>
</evidence>
<reference evidence="4 5" key="1">
    <citation type="submission" date="2022-11" db="EMBL/GenBank/DDBJ databases">
        <title>Study of microbial diversity in lake waters.</title>
        <authorList>
            <person name="Zhang J."/>
        </authorList>
    </citation>
    <scope>NUCLEOTIDE SEQUENCE [LARGE SCALE GENOMIC DNA]</scope>
    <source>
        <strain evidence="4 5">DT12</strain>
    </source>
</reference>
<evidence type="ECO:0000259" key="3">
    <source>
        <dbReference type="Pfam" id="PF01551"/>
    </source>
</evidence>
<dbReference type="PANTHER" id="PTHR21666">
    <property type="entry name" value="PEPTIDASE-RELATED"/>
    <property type="match status" value="1"/>
</dbReference>
<accession>A0ABT3X0M8</accession>
<name>A0ABT3X0M8_9BACL</name>
<feature type="compositionally biased region" description="Low complexity" evidence="1">
    <location>
        <begin position="1"/>
        <end position="12"/>
    </location>
</feature>
<keyword evidence="5" id="KW-1185">Reference proteome</keyword>
<keyword evidence="2" id="KW-1133">Transmembrane helix</keyword>
<sequence>MNNNENKNNNNQEETKGTTPQNSGGKSIFGKRWTFPVIYLAASVLIVGLMYSQSKDAEDYSMDPSNQGPIAGPSVPGDSPSAPVTSTNFVWPVGEGGEDAVISLDFYREDASEDERSMAVIAYEKTFTPNQGVNLGLANDASFTVIAAEKGTVLDVKEDPLMGWTVEIDHGNGYTTYYASLSGVEVKKGDKVMQSQPIAKTGNNKFEVAEKNHLHFEVRKQGAAVDPQSLLPKKPSAYEQAKAAGKLKTEDASETSTKPEEKKDGAAAGTSQETNKDANKDSGKQEEKTPDGAAKSTDTPAEKDAATDADKKEAPSMIESNGPDHGVN</sequence>
<dbReference type="InterPro" id="IPR050570">
    <property type="entry name" value="Cell_wall_metabolism_enzyme"/>
</dbReference>
<dbReference type="SUPFAM" id="SSF51261">
    <property type="entry name" value="Duplicated hybrid motif"/>
    <property type="match status" value="1"/>
</dbReference>
<protein>
    <submittedName>
        <fullName evidence="4">Peptidoglycan DD-metalloendopeptidase family protein</fullName>
    </submittedName>
</protein>
<dbReference type="Gene3D" id="2.70.70.10">
    <property type="entry name" value="Glucose Permease (Domain IIA)"/>
    <property type="match status" value="1"/>
</dbReference>